<sequence length="302" mass="33013">MATSTQPRPTYAEPTQERSAAPVKNRVSPRRRATLAVRHLVLIVLSFLTIIPVLMVVSTTLKTDSDVKTNPFGLFTSFSPANIVRAWTAGGFDDYLLNSILLSVPSTVLIIVISTMAGYTFARLPFPGRSLLFYLVVLGLLVPFFTFMIPLYFQLRSMHLLDTLAGAILVLTSTGISFGTFFMRAFFSDLPEELEQAARIDGCSEWRIFTRVMLPLVTSGIGALAVFTFISTWNNFLVPLLYLPGGTYRPLTAGLYNFMGGRSIDIGPLAAGTLITILPIIVLFVVLQKQVTAGFISGAVKG</sequence>
<evidence type="ECO:0000259" key="9">
    <source>
        <dbReference type="PROSITE" id="PS50928"/>
    </source>
</evidence>
<dbReference type="GO" id="GO:0005886">
    <property type="term" value="C:plasma membrane"/>
    <property type="evidence" value="ECO:0007669"/>
    <property type="project" value="UniProtKB-SubCell"/>
</dbReference>
<feature type="domain" description="ABC transmembrane type-1" evidence="9">
    <location>
        <begin position="96"/>
        <end position="287"/>
    </location>
</feature>
<feature type="transmembrane region" description="Helical" evidence="7">
    <location>
        <begin position="266"/>
        <end position="287"/>
    </location>
</feature>
<feature type="transmembrane region" description="Helical" evidence="7">
    <location>
        <begin position="208"/>
        <end position="230"/>
    </location>
</feature>
<evidence type="ECO:0000256" key="4">
    <source>
        <dbReference type="ARBA" id="ARBA00022692"/>
    </source>
</evidence>
<dbReference type="GO" id="GO:0055085">
    <property type="term" value="P:transmembrane transport"/>
    <property type="evidence" value="ECO:0007669"/>
    <property type="project" value="InterPro"/>
</dbReference>
<dbReference type="InterPro" id="IPR000515">
    <property type="entry name" value="MetI-like"/>
</dbReference>
<keyword evidence="3" id="KW-1003">Cell membrane</keyword>
<feature type="transmembrane region" description="Helical" evidence="7">
    <location>
        <begin position="165"/>
        <end position="187"/>
    </location>
</feature>
<dbReference type="AlphaFoldDB" id="A0A7W5P751"/>
<dbReference type="CDD" id="cd06261">
    <property type="entry name" value="TM_PBP2"/>
    <property type="match status" value="1"/>
</dbReference>
<evidence type="ECO:0000256" key="6">
    <source>
        <dbReference type="ARBA" id="ARBA00023136"/>
    </source>
</evidence>
<dbReference type="RefSeq" id="WP_183338268.1">
    <property type="nucleotide sequence ID" value="NZ_JACHZG010000001.1"/>
</dbReference>
<feature type="transmembrane region" description="Helical" evidence="7">
    <location>
        <begin position="40"/>
        <end position="61"/>
    </location>
</feature>
<dbReference type="PROSITE" id="PS50928">
    <property type="entry name" value="ABC_TM1"/>
    <property type="match status" value="1"/>
</dbReference>
<evidence type="ECO:0000256" key="8">
    <source>
        <dbReference type="SAM" id="MobiDB-lite"/>
    </source>
</evidence>
<dbReference type="PANTHER" id="PTHR43744:SF3">
    <property type="entry name" value="LACTOSE TRANSPORT SYSTEM PERMEASE PROTEIN LACG"/>
    <property type="match status" value="1"/>
</dbReference>
<keyword evidence="5 7" id="KW-1133">Transmembrane helix</keyword>
<dbReference type="InterPro" id="IPR035906">
    <property type="entry name" value="MetI-like_sf"/>
</dbReference>
<dbReference type="PANTHER" id="PTHR43744">
    <property type="entry name" value="ABC TRANSPORTER PERMEASE PROTEIN MG189-RELATED-RELATED"/>
    <property type="match status" value="1"/>
</dbReference>
<protein>
    <submittedName>
        <fullName evidence="10">ABC-type glycerol-3-phosphate transport system permease component</fullName>
    </submittedName>
</protein>
<dbReference type="EMBL" id="JACHZG010000001">
    <property type="protein sequence ID" value="MBB3327200.1"/>
    <property type="molecule type" value="Genomic_DNA"/>
</dbReference>
<evidence type="ECO:0000256" key="3">
    <source>
        <dbReference type="ARBA" id="ARBA00022475"/>
    </source>
</evidence>
<comment type="similarity">
    <text evidence="7">Belongs to the binding-protein-dependent transport system permease family.</text>
</comment>
<dbReference type="Proteomes" id="UP000565572">
    <property type="component" value="Unassembled WGS sequence"/>
</dbReference>
<evidence type="ECO:0000256" key="7">
    <source>
        <dbReference type="RuleBase" id="RU363032"/>
    </source>
</evidence>
<dbReference type="Pfam" id="PF00528">
    <property type="entry name" value="BPD_transp_1"/>
    <property type="match status" value="1"/>
</dbReference>
<gene>
    <name evidence="10" type="ORF">FHX39_002144</name>
</gene>
<feature type="region of interest" description="Disordered" evidence="8">
    <location>
        <begin position="1"/>
        <end position="26"/>
    </location>
</feature>
<evidence type="ECO:0000313" key="11">
    <source>
        <dbReference type="Proteomes" id="UP000565572"/>
    </source>
</evidence>
<keyword evidence="6 7" id="KW-0472">Membrane</keyword>
<organism evidence="10 11">
    <name type="scientific">Microlunatus antarcticus</name>
    <dbReference type="NCBI Taxonomy" id="53388"/>
    <lineage>
        <taxon>Bacteria</taxon>
        <taxon>Bacillati</taxon>
        <taxon>Actinomycetota</taxon>
        <taxon>Actinomycetes</taxon>
        <taxon>Propionibacteriales</taxon>
        <taxon>Propionibacteriaceae</taxon>
        <taxon>Microlunatus</taxon>
    </lineage>
</organism>
<comment type="caution">
    <text evidence="10">The sequence shown here is derived from an EMBL/GenBank/DDBJ whole genome shotgun (WGS) entry which is preliminary data.</text>
</comment>
<feature type="transmembrane region" description="Helical" evidence="7">
    <location>
        <begin position="131"/>
        <end position="153"/>
    </location>
</feature>
<evidence type="ECO:0000256" key="2">
    <source>
        <dbReference type="ARBA" id="ARBA00022448"/>
    </source>
</evidence>
<comment type="subcellular location">
    <subcellularLocation>
        <location evidence="1 7">Cell membrane</location>
        <topology evidence="1 7">Multi-pass membrane protein</topology>
    </subcellularLocation>
</comment>
<name>A0A7W5P751_9ACTN</name>
<evidence type="ECO:0000313" key="10">
    <source>
        <dbReference type="EMBL" id="MBB3327200.1"/>
    </source>
</evidence>
<dbReference type="SUPFAM" id="SSF161098">
    <property type="entry name" value="MetI-like"/>
    <property type="match status" value="1"/>
</dbReference>
<dbReference type="Gene3D" id="1.10.3720.10">
    <property type="entry name" value="MetI-like"/>
    <property type="match status" value="1"/>
</dbReference>
<evidence type="ECO:0000256" key="1">
    <source>
        <dbReference type="ARBA" id="ARBA00004651"/>
    </source>
</evidence>
<keyword evidence="11" id="KW-1185">Reference proteome</keyword>
<accession>A0A7W5P751</accession>
<feature type="transmembrane region" description="Helical" evidence="7">
    <location>
        <begin position="95"/>
        <end position="119"/>
    </location>
</feature>
<proteinExistence type="inferred from homology"/>
<evidence type="ECO:0000256" key="5">
    <source>
        <dbReference type="ARBA" id="ARBA00022989"/>
    </source>
</evidence>
<reference evidence="10 11" key="1">
    <citation type="submission" date="2020-08" db="EMBL/GenBank/DDBJ databases">
        <title>Sequencing the genomes of 1000 actinobacteria strains.</title>
        <authorList>
            <person name="Klenk H.-P."/>
        </authorList>
    </citation>
    <scope>NUCLEOTIDE SEQUENCE [LARGE SCALE GENOMIC DNA]</scope>
    <source>
        <strain evidence="10 11">DSM 11053</strain>
    </source>
</reference>
<keyword evidence="2 7" id="KW-0813">Transport</keyword>
<keyword evidence="4 7" id="KW-0812">Transmembrane</keyword>